<evidence type="ECO:0000313" key="2">
    <source>
        <dbReference type="Proteomes" id="UP001055811"/>
    </source>
</evidence>
<protein>
    <submittedName>
        <fullName evidence="1">Uncharacterized protein</fullName>
    </submittedName>
</protein>
<dbReference type="Proteomes" id="UP001055811">
    <property type="component" value="Linkage Group LG05"/>
</dbReference>
<organism evidence="1 2">
    <name type="scientific">Cichorium intybus</name>
    <name type="common">Chicory</name>
    <dbReference type="NCBI Taxonomy" id="13427"/>
    <lineage>
        <taxon>Eukaryota</taxon>
        <taxon>Viridiplantae</taxon>
        <taxon>Streptophyta</taxon>
        <taxon>Embryophyta</taxon>
        <taxon>Tracheophyta</taxon>
        <taxon>Spermatophyta</taxon>
        <taxon>Magnoliopsida</taxon>
        <taxon>eudicotyledons</taxon>
        <taxon>Gunneridae</taxon>
        <taxon>Pentapetalae</taxon>
        <taxon>asterids</taxon>
        <taxon>campanulids</taxon>
        <taxon>Asterales</taxon>
        <taxon>Asteraceae</taxon>
        <taxon>Cichorioideae</taxon>
        <taxon>Cichorieae</taxon>
        <taxon>Cichoriinae</taxon>
        <taxon>Cichorium</taxon>
    </lineage>
</organism>
<keyword evidence="2" id="KW-1185">Reference proteome</keyword>
<comment type="caution">
    <text evidence="1">The sequence shown here is derived from an EMBL/GenBank/DDBJ whole genome shotgun (WGS) entry which is preliminary data.</text>
</comment>
<proteinExistence type="predicted"/>
<gene>
    <name evidence="1" type="ORF">L2E82_31095</name>
</gene>
<sequence length="158" mass="17377">MKNLDFSSWRKELDERKSTHPLTFKTFGDAIPPQYAIQVLDELIGRNAIISTEIGQHHIAIGFSLPAAIGVTIARPEAIVVDIDGDGSFMINVQELATIKFAEACDIPAARVTKIGDLRAVIQKMLDTLALYLLDVIVPHQEHVLPIIPVGGGFRMKH</sequence>
<accession>A0ACB9D272</accession>
<reference evidence="1 2" key="2">
    <citation type="journal article" date="2022" name="Mol. Ecol. Resour.">
        <title>The genomes of chicory, endive, great burdock and yacon provide insights into Asteraceae paleo-polyploidization history and plant inulin production.</title>
        <authorList>
            <person name="Fan W."/>
            <person name="Wang S."/>
            <person name="Wang H."/>
            <person name="Wang A."/>
            <person name="Jiang F."/>
            <person name="Liu H."/>
            <person name="Zhao H."/>
            <person name="Xu D."/>
            <person name="Zhang Y."/>
        </authorList>
    </citation>
    <scope>NUCLEOTIDE SEQUENCE [LARGE SCALE GENOMIC DNA]</scope>
    <source>
        <strain evidence="2">cv. Punajuju</strain>
        <tissue evidence="1">Leaves</tissue>
    </source>
</reference>
<name>A0ACB9D272_CICIN</name>
<dbReference type="EMBL" id="CM042013">
    <property type="protein sequence ID" value="KAI3740625.1"/>
    <property type="molecule type" value="Genomic_DNA"/>
</dbReference>
<reference evidence="2" key="1">
    <citation type="journal article" date="2022" name="Mol. Ecol. Resour.">
        <title>The genomes of chicory, endive, great burdock and yacon provide insights into Asteraceae palaeo-polyploidization history and plant inulin production.</title>
        <authorList>
            <person name="Fan W."/>
            <person name="Wang S."/>
            <person name="Wang H."/>
            <person name="Wang A."/>
            <person name="Jiang F."/>
            <person name="Liu H."/>
            <person name="Zhao H."/>
            <person name="Xu D."/>
            <person name="Zhang Y."/>
        </authorList>
    </citation>
    <scope>NUCLEOTIDE SEQUENCE [LARGE SCALE GENOMIC DNA]</scope>
    <source>
        <strain evidence="2">cv. Punajuju</strain>
    </source>
</reference>
<evidence type="ECO:0000313" key="1">
    <source>
        <dbReference type="EMBL" id="KAI3740625.1"/>
    </source>
</evidence>